<evidence type="ECO:0000313" key="5">
    <source>
        <dbReference type="Proteomes" id="UP000294952"/>
    </source>
</evidence>
<reference evidence="3 5" key="2">
    <citation type="submission" date="2019-01" db="EMBL/GenBank/DDBJ databases">
        <title>High-quality-draft genome sequences of five non-tuberculosis mycobacteriaceae isolated from a nosocomial environment.</title>
        <authorList>
            <person name="Tiago I."/>
            <person name="Alarico S."/>
            <person name="Pereira S.G."/>
            <person name="Coelho C."/>
            <person name="Maranha A."/>
            <person name="Empadinhas N."/>
        </authorList>
    </citation>
    <scope>NUCLEOTIDE SEQUENCE [LARGE SCALE GENOMIC DNA]</scope>
    <source>
        <strain evidence="3 5">22DIII</strain>
    </source>
</reference>
<feature type="region of interest" description="Disordered" evidence="1">
    <location>
        <begin position="1"/>
        <end position="22"/>
    </location>
</feature>
<dbReference type="EMBL" id="LAUZ02000046">
    <property type="protein sequence ID" value="KKF01622.1"/>
    <property type="molecule type" value="Genomic_DNA"/>
</dbReference>
<evidence type="ECO:0000313" key="2">
    <source>
        <dbReference type="EMBL" id="KKF01622.1"/>
    </source>
</evidence>
<evidence type="ECO:0000313" key="4">
    <source>
        <dbReference type="Proteomes" id="UP000034150"/>
    </source>
</evidence>
<dbReference type="PATRIC" id="fig|1807.13.peg.3779"/>
<evidence type="ECO:0000256" key="1">
    <source>
        <dbReference type="SAM" id="MobiDB-lite"/>
    </source>
</evidence>
<keyword evidence="4" id="KW-1185">Reference proteome</keyword>
<dbReference type="EMBL" id="SDLP01000003">
    <property type="protein sequence ID" value="TDL08691.1"/>
    <property type="molecule type" value="Genomic_DNA"/>
</dbReference>
<feature type="compositionally biased region" description="Basic and acidic residues" evidence="1">
    <location>
        <begin position="1"/>
        <end position="18"/>
    </location>
</feature>
<dbReference type="Proteomes" id="UP000034150">
    <property type="component" value="Unassembled WGS sequence"/>
</dbReference>
<proteinExistence type="predicted"/>
<dbReference type="Proteomes" id="UP000294952">
    <property type="component" value="Unassembled WGS sequence"/>
</dbReference>
<reference evidence="2 4" key="1">
    <citation type="submission" date="2015-04" db="EMBL/GenBank/DDBJ databases">
        <title>Genome sequence of Mycobacterium obuense UC1.</title>
        <authorList>
            <person name="Greninger A.L."/>
            <person name="Cunningham G."/>
            <person name="Chiu C.Y."/>
            <person name="Miller S."/>
        </authorList>
    </citation>
    <scope>NUCLEOTIDE SEQUENCE [LARGE SCALE GENOMIC DNA]</scope>
    <source>
        <strain evidence="2 4">UC1</strain>
    </source>
</reference>
<evidence type="ECO:0000313" key="3">
    <source>
        <dbReference type="EMBL" id="TDL08691.1"/>
    </source>
</evidence>
<gene>
    <name evidence="3" type="ORF">EUA04_13365</name>
    <name evidence="2" type="ORF">WN67_12750</name>
</gene>
<accession>A0A0M2K316</accession>
<dbReference type="OrthoDB" id="4731298at2"/>
<organism evidence="2 4">
    <name type="scientific">Mycolicibacterium obuense</name>
    <dbReference type="NCBI Taxonomy" id="1807"/>
    <lineage>
        <taxon>Bacteria</taxon>
        <taxon>Bacillati</taxon>
        <taxon>Actinomycetota</taxon>
        <taxon>Actinomycetes</taxon>
        <taxon>Mycobacteriales</taxon>
        <taxon>Mycobacteriaceae</taxon>
        <taxon>Mycolicibacterium</taxon>
    </lineage>
</organism>
<dbReference type="AlphaFoldDB" id="A0A0M2K316"/>
<name>A0A0M2K316_9MYCO</name>
<comment type="caution">
    <text evidence="2">The sequence shown here is derived from an EMBL/GenBank/DDBJ whole genome shotgun (WGS) entry which is preliminary data.</text>
</comment>
<protein>
    <submittedName>
        <fullName evidence="2">Uncharacterized protein</fullName>
    </submittedName>
</protein>
<sequence>MSREDSRRRAQRARDLRATGKTWQQIAESEGFRSRRAAQLAVARLNDSDPPENLDRARRTASDGLRITKSIMFGGMAEAVRQGDHQAVVAYARAIADGIDKDAKLNGLHAPARTEVDVNVTHDATAIIDRMESELLALVATRPPQNAISGNIIDAEVEETP</sequence>